<feature type="region of interest" description="Disordered" evidence="1">
    <location>
        <begin position="239"/>
        <end position="268"/>
    </location>
</feature>
<evidence type="ECO:0000256" key="1">
    <source>
        <dbReference type="SAM" id="MobiDB-lite"/>
    </source>
</evidence>
<proteinExistence type="predicted"/>
<comment type="caution">
    <text evidence="2">The sequence shown here is derived from an EMBL/GenBank/DDBJ whole genome shotgun (WGS) entry which is preliminary data.</text>
</comment>
<dbReference type="GeneID" id="92087695"/>
<feature type="compositionally biased region" description="Pro residues" evidence="1">
    <location>
        <begin position="163"/>
        <end position="172"/>
    </location>
</feature>
<dbReference type="EMBL" id="JAQQWL010000004">
    <property type="protein sequence ID" value="KAK8075951.1"/>
    <property type="molecule type" value="Genomic_DNA"/>
</dbReference>
<evidence type="ECO:0000313" key="2">
    <source>
        <dbReference type="EMBL" id="KAK8075951.1"/>
    </source>
</evidence>
<organism evidence="2 3">
    <name type="scientific">Apiospora phragmitis</name>
    <dbReference type="NCBI Taxonomy" id="2905665"/>
    <lineage>
        <taxon>Eukaryota</taxon>
        <taxon>Fungi</taxon>
        <taxon>Dikarya</taxon>
        <taxon>Ascomycota</taxon>
        <taxon>Pezizomycotina</taxon>
        <taxon>Sordariomycetes</taxon>
        <taxon>Xylariomycetidae</taxon>
        <taxon>Amphisphaeriales</taxon>
        <taxon>Apiosporaceae</taxon>
        <taxon>Apiospora</taxon>
    </lineage>
</organism>
<sequence length="281" mass="31053">MWRKEWIALYRNKHFRGLRVEEEAALAKRGTSSSGSRAKKRRGSMMEQALLPIPPQSSQPARGSSPIFAGPEGHHSPEMEEEEEEVGTETNESSTFRAGQQGPDFASSPPPPETGDLMNMDLDEFMYDSDPKPSSGLNQPASSRTPIQGPSRRRSSTCYPYPSEDPPSPRGRPSPILGASHLDRHHNPTPARSESGLLVSQVSRTPVPAPRPWEGLERRKREDTISPLLHECVAAKGKGSQKCYGGTVQPASGRAAEEKEKHRRIRPKSFAIFEQGHQDKC</sequence>
<name>A0ABR1W066_9PEZI</name>
<dbReference type="RefSeq" id="XP_066718910.1">
    <property type="nucleotide sequence ID" value="XM_066854632.1"/>
</dbReference>
<accession>A0ABR1W066</accession>
<protein>
    <submittedName>
        <fullName evidence="2">Uncharacterized protein</fullName>
    </submittedName>
</protein>
<feature type="region of interest" description="Disordered" evidence="1">
    <location>
        <begin position="19"/>
        <end position="222"/>
    </location>
</feature>
<feature type="compositionally biased region" description="Polar residues" evidence="1">
    <location>
        <begin position="135"/>
        <end position="148"/>
    </location>
</feature>
<evidence type="ECO:0000313" key="3">
    <source>
        <dbReference type="Proteomes" id="UP001480595"/>
    </source>
</evidence>
<reference evidence="2 3" key="1">
    <citation type="submission" date="2023-01" db="EMBL/GenBank/DDBJ databases">
        <title>Analysis of 21 Apiospora genomes using comparative genomics revels a genus with tremendous synthesis potential of carbohydrate active enzymes and secondary metabolites.</title>
        <authorList>
            <person name="Sorensen T."/>
        </authorList>
    </citation>
    <scope>NUCLEOTIDE SEQUENCE [LARGE SCALE GENOMIC DNA]</scope>
    <source>
        <strain evidence="2 3">CBS 135458</strain>
    </source>
</reference>
<feature type="compositionally biased region" description="Low complexity" evidence="1">
    <location>
        <begin position="27"/>
        <end position="36"/>
    </location>
</feature>
<dbReference type="Proteomes" id="UP001480595">
    <property type="component" value="Unassembled WGS sequence"/>
</dbReference>
<keyword evidence="3" id="KW-1185">Reference proteome</keyword>
<gene>
    <name evidence="2" type="ORF">PG994_003223</name>
</gene>